<dbReference type="PROSITE" id="PS52016">
    <property type="entry name" value="TONB_DEPENDENT_REC_3"/>
    <property type="match status" value="1"/>
</dbReference>
<keyword evidence="7 8" id="KW-0998">Cell outer membrane</keyword>
<feature type="signal peptide" evidence="10">
    <location>
        <begin position="1"/>
        <end position="27"/>
    </location>
</feature>
<feature type="domain" description="TonB-dependent receptor plug" evidence="12">
    <location>
        <begin position="63"/>
        <end position="174"/>
    </location>
</feature>
<proteinExistence type="inferred from homology"/>
<keyword evidence="2 8" id="KW-0813">Transport</keyword>
<dbReference type="InterPro" id="IPR037066">
    <property type="entry name" value="Plug_dom_sf"/>
</dbReference>
<keyword evidence="13" id="KW-0675">Receptor</keyword>
<feature type="domain" description="TonB-dependent receptor-like beta-barrel" evidence="11">
    <location>
        <begin position="420"/>
        <end position="846"/>
    </location>
</feature>
<dbReference type="Gene3D" id="2.170.130.10">
    <property type="entry name" value="TonB-dependent receptor, plug domain"/>
    <property type="match status" value="1"/>
</dbReference>
<protein>
    <submittedName>
        <fullName evidence="13">TonB-dependent receptor</fullName>
    </submittedName>
</protein>
<evidence type="ECO:0000313" key="13">
    <source>
        <dbReference type="EMBL" id="QRN55503.1"/>
    </source>
</evidence>
<evidence type="ECO:0000256" key="2">
    <source>
        <dbReference type="ARBA" id="ARBA00022448"/>
    </source>
</evidence>
<dbReference type="InterPro" id="IPR036942">
    <property type="entry name" value="Beta-barrel_TonB_sf"/>
</dbReference>
<comment type="subcellular location">
    <subcellularLocation>
        <location evidence="1 8">Cell outer membrane</location>
        <topology evidence="1 8">Multi-pass membrane protein</topology>
    </subcellularLocation>
</comment>
<comment type="similarity">
    <text evidence="8 9">Belongs to the TonB-dependent receptor family.</text>
</comment>
<dbReference type="PANTHER" id="PTHR47234:SF2">
    <property type="entry name" value="TONB-DEPENDENT RECEPTOR"/>
    <property type="match status" value="1"/>
</dbReference>
<name>A0ABX7GZY3_9GAMM</name>
<dbReference type="PANTHER" id="PTHR47234">
    <property type="match status" value="1"/>
</dbReference>
<reference evidence="13 14" key="1">
    <citation type="submission" date="2020-10" db="EMBL/GenBank/DDBJ databases">
        <title>Phylogeny of dyella-like bacteria.</title>
        <authorList>
            <person name="Fu J."/>
        </authorList>
    </citation>
    <scope>NUCLEOTIDE SEQUENCE [LARGE SCALE GENOMIC DNA]</scope>
    <source>
        <strain evidence="13 14">DHOB09</strain>
    </source>
</reference>
<evidence type="ECO:0000256" key="1">
    <source>
        <dbReference type="ARBA" id="ARBA00004571"/>
    </source>
</evidence>
<dbReference type="RefSeq" id="WP_188799069.1">
    <property type="nucleotide sequence ID" value="NZ_BMIZ01000001.1"/>
</dbReference>
<dbReference type="EMBL" id="CP064030">
    <property type="protein sequence ID" value="QRN55503.1"/>
    <property type="molecule type" value="Genomic_DNA"/>
</dbReference>
<dbReference type="SUPFAM" id="SSF56935">
    <property type="entry name" value="Porins"/>
    <property type="match status" value="1"/>
</dbReference>
<dbReference type="InterPro" id="IPR039426">
    <property type="entry name" value="TonB-dep_rcpt-like"/>
</dbReference>
<evidence type="ECO:0000256" key="10">
    <source>
        <dbReference type="SAM" id="SignalP"/>
    </source>
</evidence>
<keyword evidence="5 9" id="KW-0798">TonB box</keyword>
<organism evidence="13 14">
    <name type="scientific">Dyella caseinilytica</name>
    <dbReference type="NCBI Taxonomy" id="1849581"/>
    <lineage>
        <taxon>Bacteria</taxon>
        <taxon>Pseudomonadati</taxon>
        <taxon>Pseudomonadota</taxon>
        <taxon>Gammaproteobacteria</taxon>
        <taxon>Lysobacterales</taxon>
        <taxon>Rhodanobacteraceae</taxon>
        <taxon>Dyella</taxon>
    </lineage>
</organism>
<evidence type="ECO:0000256" key="3">
    <source>
        <dbReference type="ARBA" id="ARBA00022452"/>
    </source>
</evidence>
<evidence type="ECO:0000313" key="14">
    <source>
        <dbReference type="Proteomes" id="UP000663181"/>
    </source>
</evidence>
<dbReference type="CDD" id="cd01347">
    <property type="entry name" value="ligand_gated_channel"/>
    <property type="match status" value="1"/>
</dbReference>
<dbReference type="InterPro" id="IPR000531">
    <property type="entry name" value="Beta-barrel_TonB"/>
</dbReference>
<dbReference type="Gene3D" id="2.40.170.20">
    <property type="entry name" value="TonB-dependent receptor, beta-barrel domain"/>
    <property type="match status" value="1"/>
</dbReference>
<keyword evidence="10" id="KW-0732">Signal</keyword>
<evidence type="ECO:0000256" key="4">
    <source>
        <dbReference type="ARBA" id="ARBA00022692"/>
    </source>
</evidence>
<keyword evidence="14" id="KW-1185">Reference proteome</keyword>
<dbReference type="Pfam" id="PF07715">
    <property type="entry name" value="Plug"/>
    <property type="match status" value="1"/>
</dbReference>
<evidence type="ECO:0000256" key="5">
    <source>
        <dbReference type="ARBA" id="ARBA00023077"/>
    </source>
</evidence>
<evidence type="ECO:0000259" key="11">
    <source>
        <dbReference type="Pfam" id="PF00593"/>
    </source>
</evidence>
<feature type="chain" id="PRO_5046759001" evidence="10">
    <location>
        <begin position="28"/>
        <end position="887"/>
    </location>
</feature>
<evidence type="ECO:0000259" key="12">
    <source>
        <dbReference type="Pfam" id="PF07715"/>
    </source>
</evidence>
<evidence type="ECO:0000256" key="9">
    <source>
        <dbReference type="RuleBase" id="RU003357"/>
    </source>
</evidence>
<dbReference type="Pfam" id="PF00593">
    <property type="entry name" value="TonB_dep_Rec_b-barrel"/>
    <property type="match status" value="1"/>
</dbReference>
<keyword evidence="6 8" id="KW-0472">Membrane</keyword>
<sequence length="887" mass="95421">MKHLPTRSPLLLPLLIAVALHVQIAAAQDSNTTDQTSPQATQLEKVQVTGSLIPSTDKVGYNQVQTITAADIQASGATTVDEFLRSTAVDSANSWGDNFDYGATGGSGIALRGLSEKYTLVLVDGQRVAPFAFPSNGTDSFVDLNSIPLNMVERIEIVKTGAVSEYGSDAIGGVVNIITKKQFQGLQVSGGFGNATQGGAATKRFSVLGGAGDLDRDRYNITFGADYFHQNGFTLADRSNTAGQDYSNRPFGVDSRGASYWEPGGVGNPGAALTTCPYGGQTVSASNLLNGPSSGQACAASTANGYTVLPDQERANAKIHATFKLDDHTQAFVDLWGSRTTTTIFQGYNSINDGTEAYDPLNGGLTQVSNLVPASNPYNPYKAATPLTYAFLVQPQETRAVSNFFRLSTGINGVLDTRALGDWAWSASVGHSQDRVSNTVTGLLNVAAVQNIVDNGSFDFANPSATPNGLDGLYGRDQNRAISKLDTLDLTAYNDSLYSLPAGDIGLGLGAQFRHESDLIEAYPNQADGLVIPFNLQSVDGQRNVAAAYYQLEVPITRTLSFSQSGRYDHYSDFGQAFSPRFALRFQPASWITAYASYSRGFRAPTLAENSQSTTSGIQEAIDPYSPTYNPANPQSLTYAVLTRGNPDLKPERTQNYNAGFELSPDANTGIGLDWYKIVVNNAIGTGNMQALVDTNNPSVVVRNANGTIAYVNIDYENLNKVSTDGFELTFNRSQPTSVGTFSLNGDWAYVWHFTQNSGGEAVDFAGNDGALNTPYGASFPRWKGNLALGWSLGDVHSTLSYQYIGPYQLALESAPGHVSSYSQFNLNVSYTGFKRWTLYATVKNLLNRAPPFDPMWLAYPTATPYDPSLYNDEGRYVEVGATYRFL</sequence>
<dbReference type="InterPro" id="IPR012910">
    <property type="entry name" value="Plug_dom"/>
</dbReference>
<keyword evidence="3 8" id="KW-1134">Transmembrane beta strand</keyword>
<gene>
    <name evidence="13" type="ORF">ISN74_09365</name>
</gene>
<keyword evidence="4 8" id="KW-0812">Transmembrane</keyword>
<accession>A0ABX7GZY3</accession>
<evidence type="ECO:0000256" key="6">
    <source>
        <dbReference type="ARBA" id="ARBA00023136"/>
    </source>
</evidence>
<evidence type="ECO:0000256" key="8">
    <source>
        <dbReference type="PROSITE-ProRule" id="PRU01360"/>
    </source>
</evidence>
<evidence type="ECO:0000256" key="7">
    <source>
        <dbReference type="ARBA" id="ARBA00023237"/>
    </source>
</evidence>
<dbReference type="Proteomes" id="UP000663181">
    <property type="component" value="Chromosome"/>
</dbReference>